<comment type="caution">
    <text evidence="1">The sequence shown here is derived from an EMBL/GenBank/DDBJ whole genome shotgun (WGS) entry which is preliminary data.</text>
</comment>
<evidence type="ECO:0000313" key="1">
    <source>
        <dbReference type="EMBL" id="OMF54674.1"/>
    </source>
</evidence>
<dbReference type="AlphaFoldDB" id="A0A1R1ES50"/>
<dbReference type="RefSeq" id="WP_076170574.1">
    <property type="nucleotide sequence ID" value="NZ_MRTP01000003.1"/>
</dbReference>
<gene>
    <name evidence="1" type="ORF">BK138_16070</name>
</gene>
<protein>
    <submittedName>
        <fullName evidence="1">Uncharacterized protein</fullName>
    </submittedName>
</protein>
<dbReference type="STRING" id="297318.BK138_16070"/>
<evidence type="ECO:0000313" key="2">
    <source>
        <dbReference type="Proteomes" id="UP000187172"/>
    </source>
</evidence>
<reference evidence="1 2" key="1">
    <citation type="submission" date="2016-11" db="EMBL/GenBank/DDBJ databases">
        <title>Paenibacillus species isolates.</title>
        <authorList>
            <person name="Beno S.M."/>
        </authorList>
    </citation>
    <scope>NUCLEOTIDE SEQUENCE [LARGE SCALE GENOMIC DNA]</scope>
    <source>
        <strain evidence="1 2">FSL R5-0378</strain>
    </source>
</reference>
<dbReference type="EMBL" id="MRTP01000003">
    <property type="protein sequence ID" value="OMF54674.1"/>
    <property type="molecule type" value="Genomic_DNA"/>
</dbReference>
<sequence>MIEVSKAYKEAVYAPIRKAAAKVKIEILDNDAYLDNTVAVSSEAALSRTSQISNKVRTMSSRYATFEKDYFRLDGSFCIPPKPNVGNSELGWWSSVIADQDGLFSPVQTVTWTFAEEHSSMGLSVSFDPIANEYAADFDVDVYRADGTQILHQVVVDNQSPLYVFMQGIDNYAKVVLTIRKWAKPFRRARVTEMDFGVVQEYTGQKLIKLNVVEQMNVVSDTLPANEIRFTIDNSDKEFNILNPTGYYRFLKDRQEVSFALGIEIEDGLFEYIDMKRYYLVDWQSDEGALTTTFIARDILELLDQKSYQNSYTGTLFGLAQDIMTSAGVDSYFVDPGLQAIPTNGFIDKLTARKALQCIGIAAKAAVYQDREGVLNIRRFEAMDDRTTYLHYAGEPDMYAGIAYVEVDRGYDMKNITFDNVYQEPQIKLDSLLMSLTVSVYTGANKQDIVYTNPGIKEGTSLRLDNPLIQSTQLAADVANWIISESNQRALYQVNWRQNPCLETGDIVIVEDSFGAKKQSRITKQEFEFAGYLSGRTETKGGV</sequence>
<dbReference type="Proteomes" id="UP000187172">
    <property type="component" value="Unassembled WGS sequence"/>
</dbReference>
<accession>A0A1R1ES50</accession>
<organism evidence="1 2">
    <name type="scientific">Paenibacillus rhizosphaerae</name>
    <dbReference type="NCBI Taxonomy" id="297318"/>
    <lineage>
        <taxon>Bacteria</taxon>
        <taxon>Bacillati</taxon>
        <taxon>Bacillota</taxon>
        <taxon>Bacilli</taxon>
        <taxon>Bacillales</taxon>
        <taxon>Paenibacillaceae</taxon>
        <taxon>Paenibacillus</taxon>
    </lineage>
</organism>
<keyword evidence="2" id="KW-1185">Reference proteome</keyword>
<name>A0A1R1ES50_9BACL</name>
<proteinExistence type="predicted"/>